<evidence type="ECO:0000313" key="2">
    <source>
        <dbReference type="Proteomes" id="UP000065533"/>
    </source>
</evidence>
<reference evidence="1" key="1">
    <citation type="submission" date="2016-01" db="EMBL/GenBank/DDBJ databases">
        <title>Complete genome of Planococcus kocurri type strain.</title>
        <authorList>
            <person name="See-Too W.S."/>
        </authorList>
    </citation>
    <scope>NUCLEOTIDE SEQUENCE [LARGE SCALE GENOMIC DNA]</scope>
    <source>
        <strain evidence="1">ATCC 43650</strain>
    </source>
</reference>
<accession>A0ABM5WSQ0</accession>
<dbReference type="EMBL" id="CP013661">
    <property type="protein sequence ID" value="ALS77321.1"/>
    <property type="molecule type" value="Genomic_DNA"/>
</dbReference>
<dbReference type="Pfam" id="PF19673">
    <property type="entry name" value="DUF6176"/>
    <property type="match status" value="1"/>
</dbReference>
<proteinExistence type="predicted"/>
<dbReference type="InterPro" id="IPR046174">
    <property type="entry name" value="DUF6176"/>
</dbReference>
<gene>
    <name evidence="1" type="ORF">AUO94_01080</name>
</gene>
<keyword evidence="2" id="KW-1185">Reference proteome</keyword>
<dbReference type="Proteomes" id="UP000065533">
    <property type="component" value="Chromosome"/>
</dbReference>
<dbReference type="RefSeq" id="WP_058384001.1">
    <property type="nucleotide sequence ID" value="NZ_CP013661.2"/>
</dbReference>
<sequence length="116" mass="13555">MKLTTELSRFKVKQGKEVAVEQWMGFLEKQMDNVLLTLEDEKMFVETIFSETLDGNTYLYWYSVQGEGGAELENSSHEVDQKHMEYWNDCIDSTYSPVDLEAKLVMIQKKVRSVMN</sequence>
<protein>
    <submittedName>
        <fullName evidence="1">Uncharacterized protein</fullName>
    </submittedName>
</protein>
<name>A0ABM5WSQ0_9BACL</name>
<evidence type="ECO:0000313" key="1">
    <source>
        <dbReference type="EMBL" id="ALS77321.1"/>
    </source>
</evidence>
<organism evidence="1 2">
    <name type="scientific">Planococcus kocurii</name>
    <dbReference type="NCBI Taxonomy" id="1374"/>
    <lineage>
        <taxon>Bacteria</taxon>
        <taxon>Bacillati</taxon>
        <taxon>Bacillota</taxon>
        <taxon>Bacilli</taxon>
        <taxon>Bacillales</taxon>
        <taxon>Caryophanaceae</taxon>
        <taxon>Planococcus</taxon>
    </lineage>
</organism>